<protein>
    <submittedName>
        <fullName evidence="14">Phosphatidate cytidylyltransferase</fullName>
        <ecNumber evidence="14">2.7.-.-</ecNumber>
    </submittedName>
</protein>
<dbReference type="PANTHER" id="PTHR46382:SF1">
    <property type="entry name" value="PHOSPHATIDATE CYTIDYLYLTRANSFERASE"/>
    <property type="match status" value="1"/>
</dbReference>
<evidence type="ECO:0000256" key="1">
    <source>
        <dbReference type="ARBA" id="ARBA00004651"/>
    </source>
</evidence>
<keyword evidence="8 13" id="KW-1133">Transmembrane helix</keyword>
<dbReference type="GO" id="GO:0016024">
    <property type="term" value="P:CDP-diacylglycerol biosynthetic process"/>
    <property type="evidence" value="ECO:0007669"/>
    <property type="project" value="TreeGrafter"/>
</dbReference>
<evidence type="ECO:0000256" key="10">
    <source>
        <dbReference type="ARBA" id="ARBA00023136"/>
    </source>
</evidence>
<keyword evidence="9" id="KW-0443">Lipid metabolism</keyword>
<organism evidence="14">
    <name type="scientific">human gut metagenome</name>
    <dbReference type="NCBI Taxonomy" id="408170"/>
    <lineage>
        <taxon>unclassified sequences</taxon>
        <taxon>metagenomes</taxon>
        <taxon>organismal metagenomes</taxon>
    </lineage>
</organism>
<evidence type="ECO:0000256" key="3">
    <source>
        <dbReference type="ARBA" id="ARBA00022475"/>
    </source>
</evidence>
<keyword evidence="4" id="KW-0444">Lipid biosynthesis</keyword>
<evidence type="ECO:0000256" key="11">
    <source>
        <dbReference type="ARBA" id="ARBA00023209"/>
    </source>
</evidence>
<evidence type="ECO:0000256" key="6">
    <source>
        <dbReference type="ARBA" id="ARBA00022692"/>
    </source>
</evidence>
<dbReference type="GO" id="GO:0004605">
    <property type="term" value="F:phosphatidate cytidylyltransferase activity"/>
    <property type="evidence" value="ECO:0007669"/>
    <property type="project" value="TreeGrafter"/>
</dbReference>
<evidence type="ECO:0000256" key="12">
    <source>
        <dbReference type="ARBA" id="ARBA00023264"/>
    </source>
</evidence>
<comment type="subcellular location">
    <subcellularLocation>
        <location evidence="1">Cell membrane</location>
        <topology evidence="1">Multi-pass membrane protein</topology>
    </subcellularLocation>
</comment>
<dbReference type="PANTHER" id="PTHR46382">
    <property type="entry name" value="PHOSPHATIDATE CYTIDYLYLTRANSFERASE"/>
    <property type="match status" value="1"/>
</dbReference>
<keyword evidence="12" id="KW-1208">Phospholipid metabolism</keyword>
<evidence type="ECO:0000256" key="9">
    <source>
        <dbReference type="ARBA" id="ARBA00023098"/>
    </source>
</evidence>
<gene>
    <name evidence="14" type="ORF">LEA_12290</name>
</gene>
<dbReference type="EMBL" id="AJWY01008313">
    <property type="protein sequence ID" value="EKC61570.1"/>
    <property type="molecule type" value="Genomic_DNA"/>
</dbReference>
<keyword evidence="6 13" id="KW-0812">Transmembrane</keyword>
<evidence type="ECO:0000256" key="8">
    <source>
        <dbReference type="ARBA" id="ARBA00022989"/>
    </source>
</evidence>
<evidence type="ECO:0000256" key="2">
    <source>
        <dbReference type="ARBA" id="ARBA00010185"/>
    </source>
</evidence>
<evidence type="ECO:0000256" key="5">
    <source>
        <dbReference type="ARBA" id="ARBA00022679"/>
    </source>
</evidence>
<sequence length="50" mass="5674">FASAVKRQVGIKDYGTIFPGHGGILDRFDSVMFIAPLVSIVVRYFFYVFQ</sequence>
<feature type="non-terminal residue" evidence="14">
    <location>
        <position position="1"/>
    </location>
</feature>
<keyword evidence="10 13" id="KW-0472">Membrane</keyword>
<dbReference type="AlphaFoldDB" id="K1T5N1"/>
<proteinExistence type="inferred from homology"/>
<comment type="similarity">
    <text evidence="2">Belongs to the CDS family.</text>
</comment>
<evidence type="ECO:0000256" key="7">
    <source>
        <dbReference type="ARBA" id="ARBA00022695"/>
    </source>
</evidence>
<name>K1T5N1_9ZZZZ</name>
<dbReference type="PROSITE" id="PS01315">
    <property type="entry name" value="CDS"/>
    <property type="match status" value="1"/>
</dbReference>
<keyword evidence="3" id="KW-1003">Cell membrane</keyword>
<feature type="transmembrane region" description="Helical" evidence="13">
    <location>
        <begin position="31"/>
        <end position="49"/>
    </location>
</feature>
<evidence type="ECO:0000256" key="13">
    <source>
        <dbReference type="SAM" id="Phobius"/>
    </source>
</evidence>
<accession>K1T5N1</accession>
<dbReference type="GO" id="GO:0005886">
    <property type="term" value="C:plasma membrane"/>
    <property type="evidence" value="ECO:0007669"/>
    <property type="project" value="UniProtKB-SubCell"/>
</dbReference>
<evidence type="ECO:0000256" key="4">
    <source>
        <dbReference type="ARBA" id="ARBA00022516"/>
    </source>
</evidence>
<evidence type="ECO:0000313" key="14">
    <source>
        <dbReference type="EMBL" id="EKC61570.1"/>
    </source>
</evidence>
<reference evidence="14" key="1">
    <citation type="journal article" date="2013" name="Environ. Microbiol.">
        <title>Microbiota from the distal guts of lean and obese adolescents exhibit partial functional redundancy besides clear differences in community structure.</title>
        <authorList>
            <person name="Ferrer M."/>
            <person name="Ruiz A."/>
            <person name="Lanza F."/>
            <person name="Haange S.B."/>
            <person name="Oberbach A."/>
            <person name="Till H."/>
            <person name="Bargiela R."/>
            <person name="Campoy C."/>
            <person name="Segura M.T."/>
            <person name="Richter M."/>
            <person name="von Bergen M."/>
            <person name="Seifert J."/>
            <person name="Suarez A."/>
        </authorList>
    </citation>
    <scope>NUCLEOTIDE SEQUENCE</scope>
</reference>
<keyword evidence="5 14" id="KW-0808">Transferase</keyword>
<keyword evidence="11" id="KW-0594">Phospholipid biosynthesis</keyword>
<comment type="caution">
    <text evidence="14">The sequence shown here is derived from an EMBL/GenBank/DDBJ whole genome shotgun (WGS) entry which is preliminary data.</text>
</comment>
<dbReference type="EC" id="2.7.-.-" evidence="14"/>
<keyword evidence="7 14" id="KW-0548">Nucleotidyltransferase</keyword>
<dbReference type="InterPro" id="IPR000374">
    <property type="entry name" value="PC_trans"/>
</dbReference>
<dbReference type="Pfam" id="PF01148">
    <property type="entry name" value="CTP_transf_1"/>
    <property type="match status" value="1"/>
</dbReference>